<gene>
    <name evidence="2" type="ORF">D0862_09320</name>
</gene>
<evidence type="ECO:0000313" key="3">
    <source>
        <dbReference type="Proteomes" id="UP000281468"/>
    </source>
</evidence>
<dbReference type="EMBL" id="QWIQ01000337">
    <property type="protein sequence ID" value="RMY93093.1"/>
    <property type="molecule type" value="Genomic_DNA"/>
</dbReference>
<feature type="compositionally biased region" description="Basic and acidic residues" evidence="1">
    <location>
        <begin position="259"/>
        <end position="275"/>
    </location>
</feature>
<sequence>MHIVGPYPDFPSERLVSLTVRTPSTMPNLGIFTAWHSSPPTSHRKNFPPIEYRDLNRADISLLAPILAVAPTEAHSPNQTPLKSQIALLPPHLLATLPRLSTFCPHHRRLNPLPLISLWNAIRDEVFHELATVWRTNVDIVPAQAHFIDRIRYSPLFDHPRSQLPSNRSCAACELASLARDTDLLIAVGAVVLAALSRRNWRKSRRVWVLQGLLVGQTGVSHARGPVVKMLQLADEWREIRRGLLSESERRGAVGPGEVVRDGPSRPERDVRQEGHVALVLGGVGDEGGKAGPAAHYPEYSRGGGLRRDARNVEDDFSQSRVASNPPAVPAKPTPSPSPYPSRQEDLLTNPGASSSVYSVDEAEDATAGSSALPPSAPAPTTRTHSSSPSSPSSSSREPTPSISDESTIPNLYRHSNFPPSSPLPSSPSSPPSSFHPPTNQSLADQETQPLESSPPHHSLAPIWIPRPYYFYGGGREEVEADDEDEEEGCESGLAATSSALWLRRRKVGWSKEPPSGSGMRFEEAAAAEEEGEEGVVKGEDAIAGCAAKADACWVPGMAGGRWI</sequence>
<feature type="region of interest" description="Disordered" evidence="1">
    <location>
        <begin position="248"/>
        <end position="462"/>
    </location>
</feature>
<proteinExistence type="predicted"/>
<dbReference type="AlphaFoldDB" id="A0A3M7FWL2"/>
<comment type="caution">
    <text evidence="2">The sequence shown here is derived from an EMBL/GenBank/DDBJ whole genome shotgun (WGS) entry which is preliminary data.</text>
</comment>
<evidence type="ECO:0000256" key="1">
    <source>
        <dbReference type="SAM" id="MobiDB-lite"/>
    </source>
</evidence>
<evidence type="ECO:0000313" key="2">
    <source>
        <dbReference type="EMBL" id="RMY93093.1"/>
    </source>
</evidence>
<reference evidence="2 3" key="1">
    <citation type="journal article" date="2018" name="BMC Genomics">
        <title>Genomic evidence for intraspecific hybridization in a clonal and extremely halotolerant yeast.</title>
        <authorList>
            <person name="Gostincar C."/>
            <person name="Stajich J.E."/>
            <person name="Zupancic J."/>
            <person name="Zalar P."/>
            <person name="Gunde-Cimerman N."/>
        </authorList>
    </citation>
    <scope>NUCLEOTIDE SEQUENCE [LARGE SCALE GENOMIC DNA]</scope>
    <source>
        <strain evidence="2 3">EXF-171</strain>
    </source>
</reference>
<organism evidence="2 3">
    <name type="scientific">Hortaea werneckii</name>
    <name type="common">Black yeast</name>
    <name type="synonym">Cladosporium werneckii</name>
    <dbReference type="NCBI Taxonomy" id="91943"/>
    <lineage>
        <taxon>Eukaryota</taxon>
        <taxon>Fungi</taxon>
        <taxon>Dikarya</taxon>
        <taxon>Ascomycota</taxon>
        <taxon>Pezizomycotina</taxon>
        <taxon>Dothideomycetes</taxon>
        <taxon>Dothideomycetidae</taxon>
        <taxon>Mycosphaerellales</taxon>
        <taxon>Teratosphaeriaceae</taxon>
        <taxon>Hortaea</taxon>
    </lineage>
</organism>
<feature type="compositionally biased region" description="Pro residues" evidence="1">
    <location>
        <begin position="327"/>
        <end position="340"/>
    </location>
</feature>
<name>A0A3M7FWL2_HORWE</name>
<feature type="compositionally biased region" description="Low complexity" evidence="1">
    <location>
        <begin position="366"/>
        <end position="404"/>
    </location>
</feature>
<protein>
    <submittedName>
        <fullName evidence="2">Uncharacterized protein</fullName>
    </submittedName>
</protein>
<accession>A0A3M7FWL2</accession>
<feature type="compositionally biased region" description="Polar residues" evidence="1">
    <location>
        <begin position="439"/>
        <end position="452"/>
    </location>
</feature>
<dbReference type="Proteomes" id="UP000281468">
    <property type="component" value="Unassembled WGS sequence"/>
</dbReference>
<feature type="compositionally biased region" description="Pro residues" evidence="1">
    <location>
        <begin position="420"/>
        <end position="435"/>
    </location>
</feature>